<gene>
    <name evidence="6" type="primary">asm-2</name>
    <name evidence="6" type="ORF">Anas_07982</name>
</gene>
<dbReference type="GO" id="GO:0005764">
    <property type="term" value="C:lysosome"/>
    <property type="evidence" value="ECO:0007669"/>
    <property type="project" value="TreeGrafter"/>
</dbReference>
<organism evidence="6 7">
    <name type="scientific">Armadillidium nasatum</name>
    <dbReference type="NCBI Taxonomy" id="96803"/>
    <lineage>
        <taxon>Eukaryota</taxon>
        <taxon>Metazoa</taxon>
        <taxon>Ecdysozoa</taxon>
        <taxon>Arthropoda</taxon>
        <taxon>Crustacea</taxon>
        <taxon>Multicrustacea</taxon>
        <taxon>Malacostraca</taxon>
        <taxon>Eumalacostraca</taxon>
        <taxon>Peracarida</taxon>
        <taxon>Isopoda</taxon>
        <taxon>Oniscidea</taxon>
        <taxon>Crinocheta</taxon>
        <taxon>Armadillidiidae</taxon>
        <taxon>Armadillidium</taxon>
    </lineage>
</organism>
<reference evidence="6 7" key="1">
    <citation type="journal article" date="2019" name="PLoS Biol.">
        <title>Sex chromosomes control vertical transmission of feminizing Wolbachia symbionts in an isopod.</title>
        <authorList>
            <person name="Becking T."/>
            <person name="Chebbi M.A."/>
            <person name="Giraud I."/>
            <person name="Moumen B."/>
            <person name="Laverre T."/>
            <person name="Caubet Y."/>
            <person name="Peccoud J."/>
            <person name="Gilbert C."/>
            <person name="Cordaux R."/>
        </authorList>
    </citation>
    <scope>NUCLEOTIDE SEQUENCE [LARGE SCALE GENOMIC DNA]</scope>
    <source>
        <strain evidence="6">ANa2</strain>
        <tissue evidence="6">Whole body excluding digestive tract and cuticle</tissue>
    </source>
</reference>
<dbReference type="Pfam" id="PF00149">
    <property type="entry name" value="Metallophos"/>
    <property type="match status" value="1"/>
</dbReference>
<dbReference type="InterPro" id="IPR008139">
    <property type="entry name" value="SaposinB_dom"/>
</dbReference>
<dbReference type="SUPFAM" id="SSF56300">
    <property type="entry name" value="Metallo-dependent phosphatases"/>
    <property type="match status" value="1"/>
</dbReference>
<dbReference type="OrthoDB" id="6369322at2759"/>
<evidence type="ECO:0000313" key="6">
    <source>
        <dbReference type="EMBL" id="KAB7498279.1"/>
    </source>
</evidence>
<keyword evidence="7" id="KW-1185">Reference proteome</keyword>
<dbReference type="EMBL" id="SEYY01019427">
    <property type="protein sequence ID" value="KAB7498279.1"/>
    <property type="molecule type" value="Genomic_DNA"/>
</dbReference>
<evidence type="ECO:0000259" key="5">
    <source>
        <dbReference type="PROSITE" id="PS50015"/>
    </source>
</evidence>
<comment type="catalytic activity">
    <reaction evidence="4">
        <text>a sphingomyelin + H2O = phosphocholine + an N-acylsphing-4-enine + H(+)</text>
        <dbReference type="Rhea" id="RHEA:19253"/>
        <dbReference type="ChEBI" id="CHEBI:15377"/>
        <dbReference type="ChEBI" id="CHEBI:15378"/>
        <dbReference type="ChEBI" id="CHEBI:17636"/>
        <dbReference type="ChEBI" id="CHEBI:52639"/>
        <dbReference type="ChEBI" id="CHEBI:295975"/>
        <dbReference type="EC" id="3.1.4.12"/>
    </reaction>
    <physiologicalReaction direction="left-to-right" evidence="4">
        <dbReference type="Rhea" id="RHEA:19254"/>
    </physiologicalReaction>
</comment>
<dbReference type="PROSITE" id="PS50015">
    <property type="entry name" value="SAP_B"/>
    <property type="match status" value="1"/>
</dbReference>
<dbReference type="GO" id="GO:0006685">
    <property type="term" value="P:sphingomyelin catabolic process"/>
    <property type="evidence" value="ECO:0007669"/>
    <property type="project" value="TreeGrafter"/>
</dbReference>
<protein>
    <submittedName>
        <fullName evidence="6">Sphingomyelin phosphodiesterase 2</fullName>
    </submittedName>
</protein>
<evidence type="ECO:0000256" key="4">
    <source>
        <dbReference type="ARBA" id="ARBA00047268"/>
    </source>
</evidence>
<feature type="domain" description="Saposin B-type" evidence="5">
    <location>
        <begin position="111"/>
        <end position="196"/>
    </location>
</feature>
<dbReference type="GO" id="GO:0016020">
    <property type="term" value="C:membrane"/>
    <property type="evidence" value="ECO:0007669"/>
    <property type="project" value="GOC"/>
</dbReference>
<dbReference type="GO" id="GO:0005615">
    <property type="term" value="C:extracellular space"/>
    <property type="evidence" value="ECO:0007669"/>
    <property type="project" value="TreeGrafter"/>
</dbReference>
<evidence type="ECO:0000256" key="1">
    <source>
        <dbReference type="ARBA" id="ARBA00022801"/>
    </source>
</evidence>
<proteinExistence type="predicted"/>
<dbReference type="GO" id="GO:0061750">
    <property type="term" value="F:acid sphingomyelin phosphodiesterase activity"/>
    <property type="evidence" value="ECO:0007669"/>
    <property type="project" value="TreeGrafter"/>
</dbReference>
<sequence length="511" mass="58551">MNSLKSVSITNEFKYLIQVSNNYSEIKILVYKYRNIKYKIRGSTDDIDESSNEYAITENVMLITNEIHDWMSQPEQDYSNMPFHVKQLVLTLNKTNTKGSHDDTDRIFSGTRSLCGPCEMLASVVVGYSRIGGSINILANFLSKICFLFIYKDSKVCRGLIYQDKDRLNYIIKNTNVDGAALCSLALGSQGCGPFKGPSWALHIPLPSTLGGHPQISYKFTTSSLKRHTRRYRRQTIHGEERSIDFSGPESQIVTTPGKKSYKKTLKVLHLTDPHFDPEYKVGSNAVCEAPLCCNEDSDWDNLVIIILEITNFTKSQIFLFKHFERLGNVPRNPEETMRLIFGYSSSFTQTFVRRVKRVTDGAGIWGDYRNCDSPKWLIENMLQHIVNNHPDIDYILCTGDLVPHHIWRVNPDSNIHVIRDVTDMILHYFPKTPVYGAIGNHEAYPRDSFPPPEVPEVFSKFGNQWLYDAVSETWERLQKQPLPSTARYAGNGHEWLTLIQRNTNFCKTSY</sequence>
<dbReference type="PANTHER" id="PTHR10340">
    <property type="entry name" value="SPHINGOMYELIN PHOSPHODIESTERASE"/>
    <property type="match status" value="1"/>
</dbReference>
<evidence type="ECO:0000256" key="3">
    <source>
        <dbReference type="ARBA" id="ARBA00023180"/>
    </source>
</evidence>
<accession>A0A5N5SX75</accession>
<dbReference type="InterPro" id="IPR029052">
    <property type="entry name" value="Metallo-depent_PP-like"/>
</dbReference>
<comment type="caution">
    <text evidence="6">The sequence shown here is derived from an EMBL/GenBank/DDBJ whole genome shotgun (WGS) entry which is preliminary data.</text>
</comment>
<dbReference type="PANTHER" id="PTHR10340:SF34">
    <property type="entry name" value="SPHINGOMYELIN PHOSPHODIESTERASE"/>
    <property type="match status" value="1"/>
</dbReference>
<dbReference type="AlphaFoldDB" id="A0A5N5SX75"/>
<evidence type="ECO:0000256" key="2">
    <source>
        <dbReference type="ARBA" id="ARBA00023157"/>
    </source>
</evidence>
<keyword evidence="2" id="KW-1015">Disulfide bond</keyword>
<dbReference type="InterPro" id="IPR004843">
    <property type="entry name" value="Calcineurin-like_PHP"/>
</dbReference>
<keyword evidence="1" id="KW-0378">Hydrolase</keyword>
<dbReference type="Proteomes" id="UP000326759">
    <property type="component" value="Unassembled WGS sequence"/>
</dbReference>
<keyword evidence="3" id="KW-0325">Glycoprotein</keyword>
<dbReference type="GO" id="GO:0046513">
    <property type="term" value="P:ceramide biosynthetic process"/>
    <property type="evidence" value="ECO:0007669"/>
    <property type="project" value="TreeGrafter"/>
</dbReference>
<name>A0A5N5SX75_9CRUS</name>
<evidence type="ECO:0000313" key="7">
    <source>
        <dbReference type="Proteomes" id="UP000326759"/>
    </source>
</evidence>